<feature type="transmembrane region" description="Helical" evidence="7">
    <location>
        <begin position="245"/>
        <end position="266"/>
    </location>
</feature>
<keyword evidence="3" id="KW-1003">Cell membrane</keyword>
<dbReference type="InterPro" id="IPR011701">
    <property type="entry name" value="MFS"/>
</dbReference>
<feature type="transmembrane region" description="Helical" evidence="7">
    <location>
        <begin position="84"/>
        <end position="112"/>
    </location>
</feature>
<dbReference type="Proteomes" id="UP000253094">
    <property type="component" value="Unassembled WGS sequence"/>
</dbReference>
<accession>A0A367FA98</accession>
<sequence length="414" mass="42003">MSFLKDVIPPAGIVRLLAISNLAKTTAHGILMTISVLYFTRVIGIAPERVGLALTLGAAVGMLSSVPAGRLADVRGPRAVTITMLALLGVAACGYALVSGFVGLVVAAAVVLGFESASHAARGALLAGLLPGAARSHALAHMRSTANIGVALGSVAGGLGLLFDSRAGYMGLLITAGVLYTTAGLAFLRVPSVPATGAGPKEGPSWGVLRDLPYAAVSLVNSVLVMSDAVLVVAMPVWISQQTTAPPFFLTVMLLVNTAVVILFQVRASKGSEDVTGGVRAWRRASLALAACCAIFAASAGQPVWVACALLLVGTLVHVFGEMLHSAGAWSLSYGLAPEGAQGQYQGLFEMSTQLGSMIAPVAVTTVLAAIGGMGLLVWAGVFLVAGMIAAPIARWAQRTRIGPVEASVTAADA</sequence>
<proteinExistence type="predicted"/>
<keyword evidence="5 7" id="KW-1133">Transmembrane helix</keyword>
<feature type="transmembrane region" description="Helical" evidence="7">
    <location>
        <begin position="51"/>
        <end position="72"/>
    </location>
</feature>
<dbReference type="SUPFAM" id="SSF103473">
    <property type="entry name" value="MFS general substrate transporter"/>
    <property type="match status" value="1"/>
</dbReference>
<keyword evidence="2" id="KW-0813">Transport</keyword>
<evidence type="ECO:0000256" key="2">
    <source>
        <dbReference type="ARBA" id="ARBA00022448"/>
    </source>
</evidence>
<dbReference type="GO" id="GO:0022857">
    <property type="term" value="F:transmembrane transporter activity"/>
    <property type="evidence" value="ECO:0007669"/>
    <property type="project" value="InterPro"/>
</dbReference>
<comment type="caution">
    <text evidence="9">The sequence shown here is derived from an EMBL/GenBank/DDBJ whole genome shotgun (WGS) entry which is preliminary data.</text>
</comment>
<dbReference type="GO" id="GO:0005886">
    <property type="term" value="C:plasma membrane"/>
    <property type="evidence" value="ECO:0007669"/>
    <property type="project" value="UniProtKB-SubCell"/>
</dbReference>
<dbReference type="Gene3D" id="1.20.1250.20">
    <property type="entry name" value="MFS general substrate transporter like domains"/>
    <property type="match status" value="1"/>
</dbReference>
<dbReference type="Pfam" id="PF07690">
    <property type="entry name" value="MFS_1"/>
    <property type="match status" value="1"/>
</dbReference>
<feature type="transmembrane region" description="Helical" evidence="7">
    <location>
        <begin position="12"/>
        <end position="39"/>
    </location>
</feature>
<dbReference type="InterPro" id="IPR020846">
    <property type="entry name" value="MFS_dom"/>
</dbReference>
<feature type="transmembrane region" description="Helical" evidence="7">
    <location>
        <begin position="358"/>
        <end position="391"/>
    </location>
</feature>
<dbReference type="InterPro" id="IPR036259">
    <property type="entry name" value="MFS_trans_sf"/>
</dbReference>
<protein>
    <submittedName>
        <fullName evidence="9">MFS transporter</fullName>
    </submittedName>
</protein>
<dbReference type="EMBL" id="QOIL01000016">
    <property type="protein sequence ID" value="RCG27278.1"/>
    <property type="molecule type" value="Genomic_DNA"/>
</dbReference>
<evidence type="ECO:0000256" key="5">
    <source>
        <dbReference type="ARBA" id="ARBA00022989"/>
    </source>
</evidence>
<dbReference type="OrthoDB" id="6803299at2"/>
<dbReference type="AlphaFoldDB" id="A0A367FA98"/>
<feature type="transmembrane region" description="Helical" evidence="7">
    <location>
        <begin position="169"/>
        <end position="191"/>
    </location>
</feature>
<evidence type="ECO:0000256" key="1">
    <source>
        <dbReference type="ARBA" id="ARBA00004651"/>
    </source>
</evidence>
<keyword evidence="10" id="KW-1185">Reference proteome</keyword>
<evidence type="ECO:0000256" key="7">
    <source>
        <dbReference type="SAM" id="Phobius"/>
    </source>
</evidence>
<gene>
    <name evidence="9" type="ORF">DQ384_26555</name>
</gene>
<keyword evidence="4 7" id="KW-0812">Transmembrane</keyword>
<dbReference type="RefSeq" id="WP_114031617.1">
    <property type="nucleotide sequence ID" value="NZ_QOIL01000016.1"/>
</dbReference>
<keyword evidence="6 7" id="KW-0472">Membrane</keyword>
<evidence type="ECO:0000313" key="10">
    <source>
        <dbReference type="Proteomes" id="UP000253094"/>
    </source>
</evidence>
<feature type="transmembrane region" description="Helical" evidence="7">
    <location>
        <begin position="287"/>
        <end position="320"/>
    </location>
</feature>
<evidence type="ECO:0000256" key="6">
    <source>
        <dbReference type="ARBA" id="ARBA00023136"/>
    </source>
</evidence>
<feature type="domain" description="Major facilitator superfamily (MFS) profile" evidence="8">
    <location>
        <begin position="13"/>
        <end position="398"/>
    </location>
</feature>
<evidence type="ECO:0000259" key="8">
    <source>
        <dbReference type="PROSITE" id="PS50850"/>
    </source>
</evidence>
<evidence type="ECO:0000313" key="9">
    <source>
        <dbReference type="EMBL" id="RCG27278.1"/>
    </source>
</evidence>
<evidence type="ECO:0000256" key="3">
    <source>
        <dbReference type="ARBA" id="ARBA00022475"/>
    </source>
</evidence>
<evidence type="ECO:0000256" key="4">
    <source>
        <dbReference type="ARBA" id="ARBA00022692"/>
    </source>
</evidence>
<feature type="transmembrane region" description="Helical" evidence="7">
    <location>
        <begin position="212"/>
        <end position="239"/>
    </location>
</feature>
<name>A0A367FA98_9ACTN</name>
<dbReference type="PANTHER" id="PTHR23517:SF2">
    <property type="entry name" value="MULTIDRUG RESISTANCE PROTEIN MDTH"/>
    <property type="match status" value="1"/>
</dbReference>
<reference evidence="9 10" key="1">
    <citation type="submission" date="2018-06" db="EMBL/GenBank/DDBJ databases">
        <title>Sphaerisporangium craniellae sp. nov., isolated from a marine sponge in the South China Sea.</title>
        <authorList>
            <person name="Li L."/>
        </authorList>
    </citation>
    <scope>NUCLEOTIDE SEQUENCE [LARGE SCALE GENOMIC DNA]</scope>
    <source>
        <strain evidence="9 10">CCTCC AA 208026</strain>
    </source>
</reference>
<organism evidence="9 10">
    <name type="scientific">Sphaerisporangium album</name>
    <dbReference type="NCBI Taxonomy" id="509200"/>
    <lineage>
        <taxon>Bacteria</taxon>
        <taxon>Bacillati</taxon>
        <taxon>Actinomycetota</taxon>
        <taxon>Actinomycetes</taxon>
        <taxon>Streptosporangiales</taxon>
        <taxon>Streptosporangiaceae</taxon>
        <taxon>Sphaerisporangium</taxon>
    </lineage>
</organism>
<dbReference type="InterPro" id="IPR050171">
    <property type="entry name" value="MFS_Transporters"/>
</dbReference>
<dbReference type="PROSITE" id="PS50850">
    <property type="entry name" value="MFS"/>
    <property type="match status" value="1"/>
</dbReference>
<comment type="subcellular location">
    <subcellularLocation>
        <location evidence="1">Cell membrane</location>
        <topology evidence="1">Multi-pass membrane protein</topology>
    </subcellularLocation>
</comment>
<dbReference type="PANTHER" id="PTHR23517">
    <property type="entry name" value="RESISTANCE PROTEIN MDTM, PUTATIVE-RELATED-RELATED"/>
    <property type="match status" value="1"/>
</dbReference>